<keyword evidence="4" id="KW-1185">Reference proteome</keyword>
<protein>
    <submittedName>
        <fullName evidence="3">MetS family NSS transporter small subunit</fullName>
    </submittedName>
</protein>
<evidence type="ECO:0000313" key="3">
    <source>
        <dbReference type="EMBL" id="QDO87548.1"/>
    </source>
</evidence>
<dbReference type="EMBL" id="CP041616">
    <property type="protein sequence ID" value="QDO87548.1"/>
    <property type="molecule type" value="Genomic_DNA"/>
</dbReference>
<dbReference type="Proteomes" id="UP000315395">
    <property type="component" value="Chromosome"/>
</dbReference>
<gene>
    <name evidence="3" type="ORF">FNH13_03675</name>
</gene>
<accession>A0A516G7Q7</accession>
<sequence length="51" mass="5415">MTGTAIAFLLLAIIILWGGLALAVVYYVRSGAAGGQPPRDREGNVSWPRDT</sequence>
<organism evidence="3 4">
    <name type="scientific">Ornithinimicrobium ciconiae</name>
    <dbReference type="NCBI Taxonomy" id="2594265"/>
    <lineage>
        <taxon>Bacteria</taxon>
        <taxon>Bacillati</taxon>
        <taxon>Actinomycetota</taxon>
        <taxon>Actinomycetes</taxon>
        <taxon>Micrococcales</taxon>
        <taxon>Ornithinimicrobiaceae</taxon>
        <taxon>Ornithinimicrobium</taxon>
    </lineage>
</organism>
<feature type="region of interest" description="Disordered" evidence="1">
    <location>
        <begin position="32"/>
        <end position="51"/>
    </location>
</feature>
<evidence type="ECO:0000256" key="1">
    <source>
        <dbReference type="SAM" id="MobiDB-lite"/>
    </source>
</evidence>
<evidence type="ECO:0000256" key="2">
    <source>
        <dbReference type="SAM" id="Phobius"/>
    </source>
</evidence>
<feature type="compositionally biased region" description="Basic and acidic residues" evidence="1">
    <location>
        <begin position="38"/>
        <end position="51"/>
    </location>
</feature>
<evidence type="ECO:0000313" key="4">
    <source>
        <dbReference type="Proteomes" id="UP000315395"/>
    </source>
</evidence>
<keyword evidence="2" id="KW-0812">Transmembrane</keyword>
<proteinExistence type="predicted"/>
<dbReference type="NCBIfam" id="NF033493">
    <property type="entry name" value="MetS_like_NSS"/>
    <property type="match status" value="1"/>
</dbReference>
<keyword evidence="2" id="KW-1133">Transmembrane helix</keyword>
<name>A0A516G7Q7_9MICO</name>
<keyword evidence="2" id="KW-0472">Membrane</keyword>
<dbReference type="KEGG" id="orz:FNH13_03675"/>
<feature type="transmembrane region" description="Helical" evidence="2">
    <location>
        <begin position="6"/>
        <end position="28"/>
    </location>
</feature>
<dbReference type="RefSeq" id="WP_143782225.1">
    <property type="nucleotide sequence ID" value="NZ_CP041616.1"/>
</dbReference>
<reference evidence="3 4" key="1">
    <citation type="submission" date="2019-07" db="EMBL/GenBank/DDBJ databases">
        <title>complete genome sequencing of Ornithinimicrobium sp. H23M54.</title>
        <authorList>
            <person name="Bae J.-W."/>
            <person name="Lee S.-Y."/>
        </authorList>
    </citation>
    <scope>NUCLEOTIDE SEQUENCE [LARGE SCALE GENOMIC DNA]</scope>
    <source>
        <strain evidence="3 4">H23M54</strain>
    </source>
</reference>
<dbReference type="AlphaFoldDB" id="A0A516G7Q7"/>